<dbReference type="Pfam" id="PF08809">
    <property type="entry name" value="DUF1799"/>
    <property type="match status" value="1"/>
</dbReference>
<dbReference type="AlphaFoldDB" id="A0A1G7D4W5"/>
<name>A0A1G7D4W5_9RHOB</name>
<dbReference type="STRING" id="282683.SAMN04488105_10411"/>
<evidence type="ECO:0000313" key="1">
    <source>
        <dbReference type="EMBL" id="SDE46628.1"/>
    </source>
</evidence>
<dbReference type="Proteomes" id="UP000198994">
    <property type="component" value="Unassembled WGS sequence"/>
</dbReference>
<evidence type="ECO:0000313" key="2">
    <source>
        <dbReference type="Proteomes" id="UP000198994"/>
    </source>
</evidence>
<sequence>MSGGLFDNGQEDELERDARFWGIPLELLRDPGEDQEGIWEEHLEALECFLAVQTQWRVAVGPRGAVYQGLDYGACESGLRLAGHDPDPALWAEIRLIEDGAKQVLNER</sequence>
<protein>
    <submittedName>
        <fullName evidence="1">Uncharacterized protein</fullName>
    </submittedName>
</protein>
<proteinExistence type="predicted"/>
<dbReference type="InterPro" id="IPR014915">
    <property type="entry name" value="Phage_TLS_TfmB"/>
</dbReference>
<dbReference type="EMBL" id="FNAV01000004">
    <property type="protein sequence ID" value="SDE46628.1"/>
    <property type="molecule type" value="Genomic_DNA"/>
</dbReference>
<reference evidence="2" key="1">
    <citation type="submission" date="2016-10" db="EMBL/GenBank/DDBJ databases">
        <authorList>
            <person name="Varghese N."/>
            <person name="Submissions S."/>
        </authorList>
    </citation>
    <scope>NUCLEOTIDE SEQUENCE [LARGE SCALE GENOMIC DNA]</scope>
    <source>
        <strain evidence="2">DSM 10146</strain>
    </source>
</reference>
<dbReference type="RefSeq" id="WP_207545817.1">
    <property type="nucleotide sequence ID" value="NZ_FNAV01000004.1"/>
</dbReference>
<accession>A0A1G7D4W5</accession>
<keyword evidence="2" id="KW-1185">Reference proteome</keyword>
<organism evidence="1 2">
    <name type="scientific">Salipiger thiooxidans</name>
    <dbReference type="NCBI Taxonomy" id="282683"/>
    <lineage>
        <taxon>Bacteria</taxon>
        <taxon>Pseudomonadati</taxon>
        <taxon>Pseudomonadota</taxon>
        <taxon>Alphaproteobacteria</taxon>
        <taxon>Rhodobacterales</taxon>
        <taxon>Roseobacteraceae</taxon>
        <taxon>Salipiger</taxon>
    </lineage>
</organism>
<gene>
    <name evidence="1" type="ORF">SAMN04488105_10411</name>
</gene>